<accession>A0A1F5J8J3</accession>
<dbReference type="SUPFAM" id="SSF53254">
    <property type="entry name" value="Phosphoglycerate mutase-like"/>
    <property type="match status" value="1"/>
</dbReference>
<proteinExistence type="predicted"/>
<organism evidence="1 2">
    <name type="scientific">Candidatus Daviesbacteria bacterium RIFCSPHIGHO2_02_FULL_39_12</name>
    <dbReference type="NCBI Taxonomy" id="1797770"/>
    <lineage>
        <taxon>Bacteria</taxon>
        <taxon>Candidatus Daviesiibacteriota</taxon>
    </lineage>
</organism>
<protein>
    <submittedName>
        <fullName evidence="1">Uncharacterized protein</fullName>
    </submittedName>
</protein>
<gene>
    <name evidence="1" type="ORF">A3C26_00430</name>
</gene>
<dbReference type="AlphaFoldDB" id="A0A1F5J8J3"/>
<dbReference type="Proteomes" id="UP000177042">
    <property type="component" value="Unassembled WGS sequence"/>
</dbReference>
<comment type="caution">
    <text evidence="1">The sequence shown here is derived from an EMBL/GenBank/DDBJ whole genome shotgun (WGS) entry which is preliminary data.</text>
</comment>
<sequence length="752" mass="84400">MGREQDTLVSGSIINLPPLVDLHDPRLPGAFKGWTDFSLNHARQLSGIGIMKPRQVVDLAQEFSGTISKAIGVGIERSGLASISEDKLVQLTNIVSGTGNRVIFMRHGEQSPPEWISSLANPALQKIRMMRDLFNRQDFLTNNGLIDVFVTALALLHVQTSTGKRTRIYSSENIRAKKTAYIISTVISGSTVSTLEGLNCVTYKDEVDQPPVTEEDLLTDLPLGTMPWSPQLVDKLCKRPKSGMSQSEAIINTIGGLVEYADRKNGNKLAIVVTHNQQVAEVLREAGKLEDSAVRFPELTMLIAQNKNDLFVLEKGVLSERSSRQPKTERSMRKVLEVFGDGYEWYKIRRAEYQTEQKIPFRVSPFPLDLSPQETQELLRIGRDIVEFIDAADELYRTDGDLKKLLDRGKPDLLKTGRLAHYLFVRPDVIITQEGFSVCEIETSPFGLALAELLNRAYRFAGFETLIPDDMLTKFMREHTPDRGNLVYSQHTASYSGQLQFLADKVLSGNDRRWSVEQAGSVLDMTSPALYRAFYQHECLDDPAVDNIMQFYAGRQTPEVIPSFTPHMEEKALLALIWDKRWEEFFVKQLGISSVEHLRKVIPPTWIVGQERFFLPGLPDGVESTEGLALLFKSKRNFVLKQSGFGSGGSWAEGVSFLQEKSVVKAQELLHNAVEDSSSLYVIQEFRKAEERRMFDEGDGSLLTEMSARIRLTPYFSMVERNYGQLIAIKATGCEKTNYIHASTGSINTAVA</sequence>
<dbReference type="InterPro" id="IPR029033">
    <property type="entry name" value="His_PPase_superfam"/>
</dbReference>
<evidence type="ECO:0000313" key="2">
    <source>
        <dbReference type="Proteomes" id="UP000177042"/>
    </source>
</evidence>
<reference evidence="1 2" key="1">
    <citation type="journal article" date="2016" name="Nat. Commun.">
        <title>Thousands of microbial genomes shed light on interconnected biogeochemical processes in an aquifer system.</title>
        <authorList>
            <person name="Anantharaman K."/>
            <person name="Brown C.T."/>
            <person name="Hug L.A."/>
            <person name="Sharon I."/>
            <person name="Castelle C.J."/>
            <person name="Probst A.J."/>
            <person name="Thomas B.C."/>
            <person name="Singh A."/>
            <person name="Wilkins M.J."/>
            <person name="Karaoz U."/>
            <person name="Brodie E.L."/>
            <person name="Williams K.H."/>
            <person name="Hubbard S.S."/>
            <person name="Banfield J.F."/>
        </authorList>
    </citation>
    <scope>NUCLEOTIDE SEQUENCE [LARGE SCALE GENOMIC DNA]</scope>
</reference>
<dbReference type="Gene3D" id="3.40.50.1240">
    <property type="entry name" value="Phosphoglycerate mutase-like"/>
    <property type="match status" value="1"/>
</dbReference>
<dbReference type="EMBL" id="MFCX01000036">
    <property type="protein sequence ID" value="OGE24956.1"/>
    <property type="molecule type" value="Genomic_DNA"/>
</dbReference>
<name>A0A1F5J8J3_9BACT</name>
<evidence type="ECO:0000313" key="1">
    <source>
        <dbReference type="EMBL" id="OGE24956.1"/>
    </source>
</evidence>